<evidence type="ECO:0000256" key="1">
    <source>
        <dbReference type="ARBA" id="ARBA00001947"/>
    </source>
</evidence>
<dbReference type="SUPFAM" id="SSF50129">
    <property type="entry name" value="GroES-like"/>
    <property type="match status" value="1"/>
</dbReference>
<evidence type="ECO:0000313" key="8">
    <source>
        <dbReference type="EMBL" id="GAC49173.1"/>
    </source>
</evidence>
<feature type="domain" description="Enoyl reductase (ER)" evidence="7">
    <location>
        <begin position="12"/>
        <end position="364"/>
    </location>
</feature>
<comment type="similarity">
    <text evidence="2 6">Belongs to the zinc-containing alcohol dehydrogenase family.</text>
</comment>
<dbReference type="CDD" id="cd08278">
    <property type="entry name" value="benzyl_alcohol_DH"/>
    <property type="match status" value="1"/>
</dbReference>
<dbReference type="SMART" id="SM00829">
    <property type="entry name" value="PKS_ER"/>
    <property type="match status" value="1"/>
</dbReference>
<accession>L7KN92</accession>
<protein>
    <submittedName>
        <fullName evidence="8">Putative aryl-alcohol dehydrogenase</fullName>
    </submittedName>
</protein>
<dbReference type="Gene3D" id="3.90.180.10">
    <property type="entry name" value="Medium-chain alcohol dehydrogenases, catalytic domain"/>
    <property type="match status" value="1"/>
</dbReference>
<dbReference type="PROSITE" id="PS00059">
    <property type="entry name" value="ADH_ZINC"/>
    <property type="match status" value="1"/>
</dbReference>
<dbReference type="eggNOG" id="COG1062">
    <property type="taxonomic scope" value="Bacteria"/>
</dbReference>
<dbReference type="InterPro" id="IPR011032">
    <property type="entry name" value="GroES-like_sf"/>
</dbReference>
<dbReference type="AlphaFoldDB" id="L7KN92"/>
<sequence length="367" mass="37158">MEATAVIVPSVGAEFELSTVELSDPGPGEVLVRIVGVGLCHTDAAVKEGHLPFPLPGVLGHEGSGIIEAVGEGVADLAIGDKVALSFNSCGDCKWCLRDEPASCVNFMPFNFGGVRGDGSSPIELNGSSVGGNFFGQSSMATHAIANTRNVVKVPDSVPLELVGPLGCGIQTGAGAVLNSLNVEAGSSVVVTGAGPVGLSAVMAAALRGAKHIVVVEPNAGRRALALELGATAAVDPSEGPVTEQLRGIVPEGFDYAADTTAIVSVLGDLIGAMAVRGVVGLIGVPSDPDAALPLPLVPASVLGITVRGIIEGDADPQTFIPELIDFYMQGKFPFDKLITTMPLSQANEALKAQLTGDAVKVVLLAE</sequence>
<dbReference type="PANTHER" id="PTHR43350:SF2">
    <property type="entry name" value="GROES-LIKE ZINC-BINDING ALCOHOL DEHYDROGENASE FAMILY PROTEIN"/>
    <property type="match status" value="1"/>
</dbReference>
<evidence type="ECO:0000259" key="7">
    <source>
        <dbReference type="SMART" id="SM00829"/>
    </source>
</evidence>
<dbReference type="OrthoDB" id="334894at2"/>
<dbReference type="STRING" id="1220583.GOACH_10_01410"/>
<dbReference type="InterPro" id="IPR002328">
    <property type="entry name" value="ADH_Zn_CS"/>
</dbReference>
<proteinExistence type="inferred from homology"/>
<dbReference type="GO" id="GO:0016491">
    <property type="term" value="F:oxidoreductase activity"/>
    <property type="evidence" value="ECO:0007669"/>
    <property type="project" value="UniProtKB-KW"/>
</dbReference>
<keyword evidence="3 6" id="KW-0479">Metal-binding</keyword>
<reference evidence="8 9" key="1">
    <citation type="submission" date="2012-12" db="EMBL/GenBank/DDBJ databases">
        <title>Whole genome shotgun sequence of Gordonia aichiensis NBRC 108223.</title>
        <authorList>
            <person name="Isaki-Nakamura S."/>
            <person name="Hosoyama A."/>
            <person name="Tsuchikane K."/>
            <person name="Ando Y."/>
            <person name="Baba S."/>
            <person name="Ohji S."/>
            <person name="Hamada M."/>
            <person name="Tamura T."/>
            <person name="Yamazoe A."/>
            <person name="Yamazaki S."/>
            <person name="Fujita N."/>
        </authorList>
    </citation>
    <scope>NUCLEOTIDE SEQUENCE [LARGE SCALE GENOMIC DNA]</scope>
    <source>
        <strain evidence="8 9">NBRC 108223</strain>
    </source>
</reference>
<name>L7KN92_9ACTN</name>
<evidence type="ECO:0000256" key="6">
    <source>
        <dbReference type="RuleBase" id="RU361277"/>
    </source>
</evidence>
<gene>
    <name evidence="8" type="ORF">GOACH_10_01410</name>
</gene>
<dbReference type="EMBL" id="BANR01000010">
    <property type="protein sequence ID" value="GAC49173.1"/>
    <property type="molecule type" value="Genomic_DNA"/>
</dbReference>
<dbReference type="RefSeq" id="WP_005175065.1">
    <property type="nucleotide sequence ID" value="NZ_BANR01000010.1"/>
</dbReference>
<evidence type="ECO:0000313" key="9">
    <source>
        <dbReference type="Proteomes" id="UP000010988"/>
    </source>
</evidence>
<evidence type="ECO:0000256" key="5">
    <source>
        <dbReference type="ARBA" id="ARBA00023002"/>
    </source>
</evidence>
<evidence type="ECO:0000256" key="2">
    <source>
        <dbReference type="ARBA" id="ARBA00008072"/>
    </source>
</evidence>
<dbReference type="Pfam" id="PF08240">
    <property type="entry name" value="ADH_N"/>
    <property type="match status" value="1"/>
</dbReference>
<dbReference type="Gene3D" id="3.40.50.720">
    <property type="entry name" value="NAD(P)-binding Rossmann-like Domain"/>
    <property type="match status" value="1"/>
</dbReference>
<organism evidence="8 9">
    <name type="scientific">Gordonia aichiensis NBRC 108223</name>
    <dbReference type="NCBI Taxonomy" id="1220583"/>
    <lineage>
        <taxon>Bacteria</taxon>
        <taxon>Bacillati</taxon>
        <taxon>Actinomycetota</taxon>
        <taxon>Actinomycetes</taxon>
        <taxon>Mycobacteriales</taxon>
        <taxon>Gordoniaceae</taxon>
        <taxon>Gordonia</taxon>
    </lineage>
</organism>
<keyword evidence="9" id="KW-1185">Reference proteome</keyword>
<comment type="cofactor">
    <cofactor evidence="1 6">
        <name>Zn(2+)</name>
        <dbReference type="ChEBI" id="CHEBI:29105"/>
    </cofactor>
</comment>
<dbReference type="SUPFAM" id="SSF51735">
    <property type="entry name" value="NAD(P)-binding Rossmann-fold domains"/>
    <property type="match status" value="1"/>
</dbReference>
<comment type="caution">
    <text evidence="8">The sequence shown here is derived from an EMBL/GenBank/DDBJ whole genome shotgun (WGS) entry which is preliminary data.</text>
</comment>
<dbReference type="InterPro" id="IPR013154">
    <property type="entry name" value="ADH-like_N"/>
</dbReference>
<dbReference type="Proteomes" id="UP000010988">
    <property type="component" value="Unassembled WGS sequence"/>
</dbReference>
<dbReference type="InterPro" id="IPR013149">
    <property type="entry name" value="ADH-like_C"/>
</dbReference>
<dbReference type="InterPro" id="IPR036291">
    <property type="entry name" value="NAD(P)-bd_dom_sf"/>
</dbReference>
<keyword evidence="5" id="KW-0560">Oxidoreductase</keyword>
<evidence type="ECO:0000256" key="3">
    <source>
        <dbReference type="ARBA" id="ARBA00022723"/>
    </source>
</evidence>
<dbReference type="InterPro" id="IPR020843">
    <property type="entry name" value="ER"/>
</dbReference>
<dbReference type="Pfam" id="PF00107">
    <property type="entry name" value="ADH_zinc_N"/>
    <property type="match status" value="1"/>
</dbReference>
<dbReference type="GO" id="GO:0008270">
    <property type="term" value="F:zinc ion binding"/>
    <property type="evidence" value="ECO:0007669"/>
    <property type="project" value="InterPro"/>
</dbReference>
<evidence type="ECO:0000256" key="4">
    <source>
        <dbReference type="ARBA" id="ARBA00022833"/>
    </source>
</evidence>
<keyword evidence="4 6" id="KW-0862">Zinc</keyword>
<dbReference type="PANTHER" id="PTHR43350">
    <property type="entry name" value="NAD-DEPENDENT ALCOHOL DEHYDROGENASE"/>
    <property type="match status" value="1"/>
</dbReference>